<name>A0ACD3ZHG0_FUSSC</name>
<reference evidence="1" key="1">
    <citation type="submission" date="2021-11" db="EMBL/GenBank/DDBJ databases">
        <title>Fusarium solani-melongenae Genome sequencing and assembly.</title>
        <authorList>
            <person name="Xie S."/>
            <person name="Huang L."/>
            <person name="Zhang X."/>
        </authorList>
    </citation>
    <scope>NUCLEOTIDE SEQUENCE</scope>
    <source>
        <strain evidence="1">CRI 24-3</strain>
    </source>
</reference>
<dbReference type="EMBL" id="CP090038">
    <property type="protein sequence ID" value="UPL00671.1"/>
    <property type="molecule type" value="Genomic_DNA"/>
</dbReference>
<organism evidence="1 2">
    <name type="scientific">Fusarium solani subsp. cucurbitae</name>
    <name type="common">Neocosmosporum cucurbitae</name>
    <dbReference type="NCBI Taxonomy" id="2747967"/>
    <lineage>
        <taxon>Eukaryota</taxon>
        <taxon>Fungi</taxon>
        <taxon>Dikarya</taxon>
        <taxon>Ascomycota</taxon>
        <taxon>Pezizomycotina</taxon>
        <taxon>Sordariomycetes</taxon>
        <taxon>Hypocreomycetidae</taxon>
        <taxon>Hypocreales</taxon>
        <taxon>Nectriaceae</taxon>
        <taxon>Fusarium</taxon>
        <taxon>Fusarium solani species complex</taxon>
    </lineage>
</organism>
<proteinExistence type="predicted"/>
<accession>A0ACD3ZHG0</accession>
<dbReference type="Proteomes" id="UP000830768">
    <property type="component" value="Chromosome 10"/>
</dbReference>
<evidence type="ECO:0000313" key="1">
    <source>
        <dbReference type="EMBL" id="UPL00671.1"/>
    </source>
</evidence>
<keyword evidence="2" id="KW-1185">Reference proteome</keyword>
<evidence type="ECO:0000313" key="2">
    <source>
        <dbReference type="Proteomes" id="UP000830768"/>
    </source>
</evidence>
<sequence length="957" mass="104761">MYRSRTLLVSIPHSSDSTNSLRLTLCAEQTMSTATQLTPSRATQLAQASSPNTPFGISSDSEGSGSDFCEIQQVQPSPNRKRNLPAADQRVQPSKKAKTKQTPPETSASVNKKPISQASGPSRAPAQPSSSAIAPNRSSSVSSKAKPAVNAKILPQPDNSSDCFIEKVLPSPKRHQQTQPQPIKRRRIDRAGNASTLVSEENRQSGQDSECEIVHIKPSPNRLSFTMLTSTDSDADDERPADGKPQVPRKIATPRKRRALPPKPADNCPAMKEPAATPSPVSSRVDQSIVIDLSQLVTSDSDSSAVETSHSTAQATQPLPAQGEPTTQSNQPEQSATNHSTATEPAPSPENSQSQHRLDPESDDITGKLMDYLDSQLEAMKEKETSPSSDDNDPFSPASEHPPKIEPQEDSPPIKKEIDSGAESSDDDYDYDEQDEDEDEDEDEDDLDEDSLALVKMEDGADSDSSELFMSSPPVSYQHPPTEEDSPKPVKREPDTEAEGESDAGDFNETLNTSVSSFNERLAASYKLQPVYSGDKLSETNEPDTPGSFQPHHRDSLIGLKSILKRPKTSPARASGDDTEYASSPSVSPPSRSRRASPSPTERIQGSKKQAKALRPSPRESPASKLATVASVVKKQVPSKLFVRARSWLPPRPNVTKRAKTPSPKRPRGWRLQRKQLTPLVPIPPASLEHDSDDSTSSQETPSKPPAKRPSATVQQPTQAVTHHETSNNEASGDERKTTSDKTQRKATKKKQLKSITHSSLVKPFREIKPAIIRDGVSEHAIKPTVARFEKKMAEGKGFTYNKTDSSNLKYNWEVDWSTPLPQTERTSRALAAELEERGIKTDCQYANFWYNLTMKYSNLAGSPVPLFTAKKKALEDVVGEALQNEKRRKRKARKAEKKKQPQGVEALLLGGADETDEESKSDESVDMEALVTKMKADEKKQRMLTGVGTSCGYLKK</sequence>
<gene>
    <name evidence="1" type="ORF">LCI18_011605</name>
</gene>
<protein>
    <submittedName>
        <fullName evidence="1">Uncharacterized protein</fullName>
    </submittedName>
</protein>